<dbReference type="Proteomes" id="UP001150238">
    <property type="component" value="Unassembled WGS sequence"/>
</dbReference>
<protein>
    <submittedName>
        <fullName evidence="2">Uncharacterized protein</fullName>
    </submittedName>
</protein>
<evidence type="ECO:0000313" key="3">
    <source>
        <dbReference type="Proteomes" id="UP001150238"/>
    </source>
</evidence>
<gene>
    <name evidence="2" type="ORF">C8J55DRAFT_530345</name>
</gene>
<name>A0A9W8ZRZ4_9AGAR</name>
<evidence type="ECO:0000256" key="1">
    <source>
        <dbReference type="SAM" id="MobiDB-lite"/>
    </source>
</evidence>
<organism evidence="2 3">
    <name type="scientific">Lentinula lateritia</name>
    <dbReference type="NCBI Taxonomy" id="40482"/>
    <lineage>
        <taxon>Eukaryota</taxon>
        <taxon>Fungi</taxon>
        <taxon>Dikarya</taxon>
        <taxon>Basidiomycota</taxon>
        <taxon>Agaricomycotina</taxon>
        <taxon>Agaricomycetes</taxon>
        <taxon>Agaricomycetidae</taxon>
        <taxon>Agaricales</taxon>
        <taxon>Marasmiineae</taxon>
        <taxon>Omphalotaceae</taxon>
        <taxon>Lentinula</taxon>
    </lineage>
</organism>
<comment type="caution">
    <text evidence="2">The sequence shown here is derived from an EMBL/GenBank/DDBJ whole genome shotgun (WGS) entry which is preliminary data.</text>
</comment>
<reference evidence="2" key="1">
    <citation type="submission" date="2022-08" db="EMBL/GenBank/DDBJ databases">
        <authorList>
            <consortium name="DOE Joint Genome Institute"/>
            <person name="Min B."/>
            <person name="Riley R."/>
            <person name="Sierra-Patev S."/>
            <person name="Naranjo-Ortiz M."/>
            <person name="Looney B."/>
            <person name="Konkel Z."/>
            <person name="Slot J.C."/>
            <person name="Sakamoto Y."/>
            <person name="Steenwyk J.L."/>
            <person name="Rokas A."/>
            <person name="Carro J."/>
            <person name="Camarero S."/>
            <person name="Ferreira P."/>
            <person name="Molpeceres G."/>
            <person name="Ruiz-Duenas F.J."/>
            <person name="Serrano A."/>
            <person name="Henrissat B."/>
            <person name="Drula E."/>
            <person name="Hughes K.W."/>
            <person name="Mata J.L."/>
            <person name="Ishikawa N.K."/>
            <person name="Vargas-Isla R."/>
            <person name="Ushijima S."/>
            <person name="Smith C.A."/>
            <person name="Ahrendt S."/>
            <person name="Andreopoulos W."/>
            <person name="He G."/>
            <person name="Labutti K."/>
            <person name="Lipzen A."/>
            <person name="Ng V."/>
            <person name="Sandor L."/>
            <person name="Barry K."/>
            <person name="Martinez A.T."/>
            <person name="Xiao Y."/>
            <person name="Gibbons J.G."/>
            <person name="Terashima K."/>
            <person name="Hibbett D.S."/>
            <person name="Grigoriev I.V."/>
        </authorList>
    </citation>
    <scope>NUCLEOTIDE SEQUENCE</scope>
    <source>
        <strain evidence="2">Sp2 HRB7682 ss15</strain>
    </source>
</reference>
<sequence length="95" mass="10522">MLRNSIRESERSRTESPAKHSSYRHAASCCCEILVAGMRQCFNPSATTVMSPNPIQPANGSACGWDDVVHRMSYVAGISDRYHAPRILLYLPIPS</sequence>
<feature type="region of interest" description="Disordered" evidence="1">
    <location>
        <begin position="1"/>
        <end position="25"/>
    </location>
</feature>
<dbReference type="EMBL" id="JANVFS010000061">
    <property type="protein sequence ID" value="KAJ4464200.1"/>
    <property type="molecule type" value="Genomic_DNA"/>
</dbReference>
<feature type="compositionally biased region" description="Basic and acidic residues" evidence="1">
    <location>
        <begin position="1"/>
        <end position="18"/>
    </location>
</feature>
<dbReference type="AlphaFoldDB" id="A0A9W8ZRZ4"/>
<proteinExistence type="predicted"/>
<reference evidence="2" key="2">
    <citation type="journal article" date="2023" name="Proc. Natl. Acad. Sci. U.S.A.">
        <title>A global phylogenomic analysis of the shiitake genus Lentinula.</title>
        <authorList>
            <person name="Sierra-Patev S."/>
            <person name="Min B."/>
            <person name="Naranjo-Ortiz M."/>
            <person name="Looney B."/>
            <person name="Konkel Z."/>
            <person name="Slot J.C."/>
            <person name="Sakamoto Y."/>
            <person name="Steenwyk J.L."/>
            <person name="Rokas A."/>
            <person name="Carro J."/>
            <person name="Camarero S."/>
            <person name="Ferreira P."/>
            <person name="Molpeceres G."/>
            <person name="Ruiz-Duenas F.J."/>
            <person name="Serrano A."/>
            <person name="Henrissat B."/>
            <person name="Drula E."/>
            <person name="Hughes K.W."/>
            <person name="Mata J.L."/>
            <person name="Ishikawa N.K."/>
            <person name="Vargas-Isla R."/>
            <person name="Ushijima S."/>
            <person name="Smith C.A."/>
            <person name="Donoghue J."/>
            <person name="Ahrendt S."/>
            <person name="Andreopoulos W."/>
            <person name="He G."/>
            <person name="LaButti K."/>
            <person name="Lipzen A."/>
            <person name="Ng V."/>
            <person name="Riley R."/>
            <person name="Sandor L."/>
            <person name="Barry K."/>
            <person name="Martinez A.T."/>
            <person name="Xiao Y."/>
            <person name="Gibbons J.G."/>
            <person name="Terashima K."/>
            <person name="Grigoriev I.V."/>
            <person name="Hibbett D."/>
        </authorList>
    </citation>
    <scope>NUCLEOTIDE SEQUENCE</scope>
    <source>
        <strain evidence="2">Sp2 HRB7682 ss15</strain>
    </source>
</reference>
<evidence type="ECO:0000313" key="2">
    <source>
        <dbReference type="EMBL" id="KAJ4464200.1"/>
    </source>
</evidence>
<accession>A0A9W8ZRZ4</accession>